<feature type="compositionally biased region" description="Polar residues" evidence="1">
    <location>
        <begin position="153"/>
        <end position="175"/>
    </location>
</feature>
<dbReference type="PANTHER" id="PTHR10773">
    <property type="entry name" value="DNA-DIRECTED RNA POLYMERASES I, II, AND III SUBUNIT RPABC2"/>
    <property type="match status" value="1"/>
</dbReference>
<dbReference type="EMBL" id="VYZN01000048">
    <property type="protein sequence ID" value="KAE9528508.1"/>
    <property type="molecule type" value="Genomic_DNA"/>
</dbReference>
<feature type="region of interest" description="Disordered" evidence="1">
    <location>
        <begin position="663"/>
        <end position="682"/>
    </location>
</feature>
<evidence type="ECO:0000256" key="1">
    <source>
        <dbReference type="SAM" id="MobiDB-lite"/>
    </source>
</evidence>
<gene>
    <name evidence="3" type="ORF">AGLY_012079</name>
</gene>
<name>A0A6G0TB73_APHGL</name>
<feature type="region of interest" description="Disordered" evidence="1">
    <location>
        <begin position="1"/>
        <end position="36"/>
    </location>
</feature>
<comment type="caution">
    <text evidence="3">The sequence shown here is derived from an EMBL/GenBank/DDBJ whole genome shotgun (WGS) entry which is preliminary data.</text>
</comment>
<dbReference type="PANTHER" id="PTHR10773:SF19">
    <property type="match status" value="1"/>
</dbReference>
<evidence type="ECO:0000259" key="2">
    <source>
        <dbReference type="Pfam" id="PF25273"/>
    </source>
</evidence>
<dbReference type="Pfam" id="PF25273">
    <property type="entry name" value="DUF7869"/>
    <property type="match status" value="1"/>
</dbReference>
<feature type="region of interest" description="Disordered" evidence="1">
    <location>
        <begin position="142"/>
        <end position="196"/>
    </location>
</feature>
<dbReference type="AlphaFoldDB" id="A0A6G0TB73"/>
<feature type="compositionally biased region" description="Acidic residues" evidence="1">
    <location>
        <begin position="667"/>
        <end position="682"/>
    </location>
</feature>
<dbReference type="OrthoDB" id="533763at2759"/>
<protein>
    <recommendedName>
        <fullName evidence="2">DUF7869 domain-containing protein</fullName>
    </recommendedName>
</protein>
<reference evidence="3 4" key="1">
    <citation type="submission" date="2019-08" db="EMBL/GenBank/DDBJ databases">
        <title>The genome of the soybean aphid Biotype 1, its phylome, world population structure and adaptation to the North American continent.</title>
        <authorList>
            <person name="Giordano R."/>
            <person name="Donthu R.K."/>
            <person name="Hernandez A.G."/>
            <person name="Wright C.L."/>
            <person name="Zimin A.V."/>
        </authorList>
    </citation>
    <scope>NUCLEOTIDE SEQUENCE [LARGE SCALE GENOMIC DNA]</scope>
    <source>
        <tissue evidence="3">Whole aphids</tissue>
    </source>
</reference>
<evidence type="ECO:0000313" key="3">
    <source>
        <dbReference type="EMBL" id="KAE9528508.1"/>
    </source>
</evidence>
<keyword evidence="4" id="KW-1185">Reference proteome</keyword>
<evidence type="ECO:0000313" key="4">
    <source>
        <dbReference type="Proteomes" id="UP000475862"/>
    </source>
</evidence>
<sequence>MKRRTIQMVEMTSSSKRSSSDVDDSDLDKDYKPESKECDASDLLGHEDDIEILMQPSFIKNIINNNPRTVVQQDDIEAPSEGNLTVFNTLDFEESTEYNEMQDLLENNIILLKNITVVQQDDIEAPSEGTLTALTTLGKNDFEESTNDETHDPLQNNTPLQNTTGSEDNAAQTDENIPAKPFARKVRKQRTTNRLKGLSYETAKGRKIPCRSDDKPLQKCRLNCKSWLDEQKKTIFREYWNLDCLTRRSDYIASSVTQKKTIVTRKRVETSLKERHFTYNYFFTINGVRKQVCKKCFLTTLDEKEKFVRKVIEIKNNSVTGIIQKDQRGLGPSPNKISEAYRLITSEPVGRTTYEKQFKTTNLRFKVPKADTCHKCDTFKMRIEMENKTNLITEREKHVQNADNAYSSKRYDKEVSKLDPIRVCIAFDLQQCLPTPFLETSVAFYKRLYWTYNLTTHDLESGQASCYLWHEAIAHRGGNEIASCVYTNLMQLPDTVKVVTLYSDSCTRQNKNSHLSSMFFYLLSKKTSLNEINHKFLEPGHTHMKCDTDHSLIEKQKKKPEITVTHPRDWATLISCTNKRKPFHVHEMKQNEFLNFAKIVKGPCEDEPFKTLNLRRRGTRNVDFALEQAYDAPLPISKEKKKDLIDLLPLIPDIYHDFYKNLKSNESEDPSYDPDLSESDKI</sequence>
<feature type="compositionally biased region" description="Basic residues" evidence="1">
    <location>
        <begin position="182"/>
        <end position="193"/>
    </location>
</feature>
<feature type="domain" description="DUF7869" evidence="2">
    <location>
        <begin position="462"/>
        <end position="568"/>
    </location>
</feature>
<accession>A0A6G0TB73</accession>
<dbReference type="InterPro" id="IPR057191">
    <property type="entry name" value="DUF7869"/>
</dbReference>
<organism evidence="3 4">
    <name type="scientific">Aphis glycines</name>
    <name type="common">Soybean aphid</name>
    <dbReference type="NCBI Taxonomy" id="307491"/>
    <lineage>
        <taxon>Eukaryota</taxon>
        <taxon>Metazoa</taxon>
        <taxon>Ecdysozoa</taxon>
        <taxon>Arthropoda</taxon>
        <taxon>Hexapoda</taxon>
        <taxon>Insecta</taxon>
        <taxon>Pterygota</taxon>
        <taxon>Neoptera</taxon>
        <taxon>Paraneoptera</taxon>
        <taxon>Hemiptera</taxon>
        <taxon>Sternorrhyncha</taxon>
        <taxon>Aphidomorpha</taxon>
        <taxon>Aphidoidea</taxon>
        <taxon>Aphididae</taxon>
        <taxon>Aphidini</taxon>
        <taxon>Aphis</taxon>
        <taxon>Aphis</taxon>
    </lineage>
</organism>
<proteinExistence type="predicted"/>
<dbReference type="Proteomes" id="UP000475862">
    <property type="component" value="Unassembled WGS sequence"/>
</dbReference>